<accession>A0AAW8DTU2</accession>
<gene>
    <name evidence="2" type="ORF">J2W25_001999</name>
</gene>
<dbReference type="Proteomes" id="UP001244295">
    <property type="component" value="Unassembled WGS sequence"/>
</dbReference>
<sequence>MFEIIQGGKSHSEVGAPPLPDWHAKLRQLQRIDWRRRQRMFSSVGPRTSKAALVSVAAFLGVLAVSRSLEWLGWVPVATAFDMRLSGLISVAGGAIAYVLVQLWSVAPKTWSALLDVDLAAYEPVDRQAYRNLQERTRTSGYFEHAAIAAWLRDERDAVEMAAGWRKPRNSAFLNKKV</sequence>
<feature type="transmembrane region" description="Helical" evidence="1">
    <location>
        <begin position="44"/>
        <end position="65"/>
    </location>
</feature>
<evidence type="ECO:0000256" key="1">
    <source>
        <dbReference type="SAM" id="Phobius"/>
    </source>
</evidence>
<evidence type="ECO:0000313" key="2">
    <source>
        <dbReference type="EMBL" id="MDP9922978.1"/>
    </source>
</evidence>
<protein>
    <recommendedName>
        <fullName evidence="4">DUF4231 domain-containing protein</fullName>
    </recommendedName>
</protein>
<organism evidence="2 3">
    <name type="scientific">Variovorax boronicumulans</name>
    <dbReference type="NCBI Taxonomy" id="436515"/>
    <lineage>
        <taxon>Bacteria</taxon>
        <taxon>Pseudomonadati</taxon>
        <taxon>Pseudomonadota</taxon>
        <taxon>Betaproteobacteria</taxon>
        <taxon>Burkholderiales</taxon>
        <taxon>Comamonadaceae</taxon>
        <taxon>Variovorax</taxon>
    </lineage>
</organism>
<keyword evidence="1" id="KW-1133">Transmembrane helix</keyword>
<keyword evidence="1" id="KW-0472">Membrane</keyword>
<evidence type="ECO:0008006" key="4">
    <source>
        <dbReference type="Google" id="ProtNLM"/>
    </source>
</evidence>
<evidence type="ECO:0000313" key="3">
    <source>
        <dbReference type="Proteomes" id="UP001244295"/>
    </source>
</evidence>
<keyword evidence="1" id="KW-0812">Transmembrane</keyword>
<comment type="caution">
    <text evidence="2">The sequence shown here is derived from an EMBL/GenBank/DDBJ whole genome shotgun (WGS) entry which is preliminary data.</text>
</comment>
<dbReference type="EMBL" id="JAUSRR010000003">
    <property type="protein sequence ID" value="MDP9922978.1"/>
    <property type="molecule type" value="Genomic_DNA"/>
</dbReference>
<dbReference type="AlphaFoldDB" id="A0AAW8DTU2"/>
<reference evidence="2" key="1">
    <citation type="submission" date="2023-07" db="EMBL/GenBank/DDBJ databases">
        <title>Sorghum-associated microbial communities from plants grown in Nebraska, USA.</title>
        <authorList>
            <person name="Schachtman D."/>
        </authorList>
    </citation>
    <scope>NUCLEOTIDE SEQUENCE</scope>
    <source>
        <strain evidence="2">DS2795</strain>
    </source>
</reference>
<dbReference type="RefSeq" id="WP_307636527.1">
    <property type="nucleotide sequence ID" value="NZ_JAUSRR010000003.1"/>
</dbReference>
<feature type="transmembrane region" description="Helical" evidence="1">
    <location>
        <begin position="85"/>
        <end position="104"/>
    </location>
</feature>
<name>A0AAW8DTU2_9BURK</name>
<proteinExistence type="predicted"/>